<evidence type="ECO:0000256" key="1">
    <source>
        <dbReference type="SAM" id="MobiDB-lite"/>
    </source>
</evidence>
<evidence type="ECO:0000313" key="3">
    <source>
        <dbReference type="Proteomes" id="UP001196413"/>
    </source>
</evidence>
<name>A0AAD5RE83_PARTN</name>
<feature type="compositionally biased region" description="Low complexity" evidence="1">
    <location>
        <begin position="14"/>
        <end position="23"/>
    </location>
</feature>
<dbReference type="EMBL" id="JAHQIW010007491">
    <property type="protein sequence ID" value="KAJ1374848.1"/>
    <property type="molecule type" value="Genomic_DNA"/>
</dbReference>
<sequence length="64" mass="7270">MDVVERGSSFKQYSTEGESTRTTMTTTILNDDELLGQSTRIIGPEDNEDIEALAEWMLLIKLLY</sequence>
<dbReference type="Proteomes" id="UP001196413">
    <property type="component" value="Unassembled WGS sequence"/>
</dbReference>
<proteinExistence type="predicted"/>
<keyword evidence="3" id="KW-1185">Reference proteome</keyword>
<organism evidence="2 3">
    <name type="scientific">Parelaphostrongylus tenuis</name>
    <name type="common">Meningeal worm</name>
    <dbReference type="NCBI Taxonomy" id="148309"/>
    <lineage>
        <taxon>Eukaryota</taxon>
        <taxon>Metazoa</taxon>
        <taxon>Ecdysozoa</taxon>
        <taxon>Nematoda</taxon>
        <taxon>Chromadorea</taxon>
        <taxon>Rhabditida</taxon>
        <taxon>Rhabditina</taxon>
        <taxon>Rhabditomorpha</taxon>
        <taxon>Strongyloidea</taxon>
        <taxon>Metastrongylidae</taxon>
        <taxon>Parelaphostrongylus</taxon>
    </lineage>
</organism>
<reference evidence="2" key="1">
    <citation type="submission" date="2021-06" db="EMBL/GenBank/DDBJ databases">
        <title>Parelaphostrongylus tenuis whole genome reference sequence.</title>
        <authorList>
            <person name="Garwood T.J."/>
            <person name="Larsen P.A."/>
            <person name="Fountain-Jones N.M."/>
            <person name="Garbe J.R."/>
            <person name="Macchietto M.G."/>
            <person name="Kania S.A."/>
            <person name="Gerhold R.W."/>
            <person name="Richards J.E."/>
            <person name="Wolf T.M."/>
        </authorList>
    </citation>
    <scope>NUCLEOTIDE SEQUENCE</scope>
    <source>
        <strain evidence="2">MNPRO001-30</strain>
        <tissue evidence="2">Meninges</tissue>
    </source>
</reference>
<protein>
    <submittedName>
        <fullName evidence="2">Uncharacterized protein</fullName>
    </submittedName>
</protein>
<evidence type="ECO:0000313" key="2">
    <source>
        <dbReference type="EMBL" id="KAJ1374848.1"/>
    </source>
</evidence>
<comment type="caution">
    <text evidence="2">The sequence shown here is derived from an EMBL/GenBank/DDBJ whole genome shotgun (WGS) entry which is preliminary data.</text>
</comment>
<accession>A0AAD5RE83</accession>
<feature type="region of interest" description="Disordered" evidence="1">
    <location>
        <begin position="1"/>
        <end position="23"/>
    </location>
</feature>
<dbReference type="AlphaFoldDB" id="A0AAD5RE83"/>
<gene>
    <name evidence="2" type="ORF">KIN20_037950</name>
</gene>